<dbReference type="OrthoDB" id="1933833at2"/>
<feature type="compositionally biased region" description="Basic and acidic residues" evidence="1">
    <location>
        <begin position="158"/>
        <end position="175"/>
    </location>
</feature>
<sequence length="191" mass="23401">MNSNIYDRKKHSYKNRPYYCPINNMWFYPYMYMNPYTSYMVNPFMTPYMDPYMNAYITPSYYRNICSCNDRAQCEATRVYDENNYNFTKEDIYANQYEEEKKKIYYEEDSLDDIVIFNEKDRNEHNEKEEKLDKAQQNTFDSDSKSTFTEKKDIQLEEVGKREEIDESREKESYRSVKINMRKVPLKEITD</sequence>
<proteinExistence type="predicted"/>
<organism evidence="2 3">
    <name type="scientific">Clostridium botulinum B2 450</name>
    <dbReference type="NCBI Taxonomy" id="1379739"/>
    <lineage>
        <taxon>Bacteria</taxon>
        <taxon>Bacillati</taxon>
        <taxon>Bacillota</taxon>
        <taxon>Clostridia</taxon>
        <taxon>Eubacteriales</taxon>
        <taxon>Clostridiaceae</taxon>
        <taxon>Clostridium</taxon>
    </lineage>
</organism>
<comment type="caution">
    <text evidence="2">The sequence shown here is derived from an EMBL/GenBank/DDBJ whole genome shotgun (WGS) entry which is preliminary data.</text>
</comment>
<evidence type="ECO:0000313" key="3">
    <source>
        <dbReference type="Proteomes" id="UP000032250"/>
    </source>
</evidence>
<feature type="region of interest" description="Disordered" evidence="1">
    <location>
        <begin position="158"/>
        <end position="177"/>
    </location>
</feature>
<dbReference type="AlphaFoldDB" id="A0A0D1C0A2"/>
<feature type="compositionally biased region" description="Basic and acidic residues" evidence="1">
    <location>
        <begin position="142"/>
        <end position="153"/>
    </location>
</feature>
<accession>A0A0D1C0A2</accession>
<feature type="compositionally biased region" description="Basic and acidic residues" evidence="1">
    <location>
        <begin position="122"/>
        <end position="134"/>
    </location>
</feature>
<dbReference type="RefSeq" id="WP_043032143.1">
    <property type="nucleotide sequence ID" value="NZ_JXSU01000007.1"/>
</dbReference>
<dbReference type="HOGENOM" id="CLU_1412982_0_0_9"/>
<evidence type="ECO:0000313" key="2">
    <source>
        <dbReference type="EMBL" id="KIS24446.1"/>
    </source>
</evidence>
<dbReference type="PATRIC" id="fig|1379739.3.peg.2985"/>
<evidence type="ECO:0000256" key="1">
    <source>
        <dbReference type="SAM" id="MobiDB-lite"/>
    </source>
</evidence>
<dbReference type="Proteomes" id="UP000032250">
    <property type="component" value="Unassembled WGS sequence"/>
</dbReference>
<feature type="region of interest" description="Disordered" evidence="1">
    <location>
        <begin position="122"/>
        <end position="153"/>
    </location>
</feature>
<protein>
    <submittedName>
        <fullName evidence="2">Uncharacterized protein</fullName>
    </submittedName>
</protein>
<gene>
    <name evidence="2" type="ORF">N495_12995</name>
</gene>
<dbReference type="EMBL" id="JXSU01000007">
    <property type="protein sequence ID" value="KIS24446.1"/>
    <property type="molecule type" value="Genomic_DNA"/>
</dbReference>
<reference evidence="2 3" key="1">
    <citation type="submission" date="2014-06" db="EMBL/GenBank/DDBJ databases">
        <title>Genome characterization of distinct group I Clostridium botulinum lineages.</title>
        <authorList>
            <person name="Giordani F."/>
            <person name="Anselmo A."/>
            <person name="Fillo S."/>
            <person name="Palozzi A.M."/>
            <person name="Fortunato A."/>
            <person name="Gentile B."/>
            <person name="Ciammaruconi A."/>
            <person name="Anniballi F."/>
            <person name="De Medici D."/>
            <person name="Lista F."/>
        </authorList>
    </citation>
    <scope>NUCLEOTIDE SEQUENCE [LARGE SCALE GENOMIC DNA]</scope>
    <source>
        <strain evidence="2 3">B2 450</strain>
    </source>
</reference>
<name>A0A0D1C0A2_CLOBO</name>